<accession>M7NU20</accession>
<keyword evidence="1" id="KW-1133">Transmembrane helix</keyword>
<feature type="transmembrane region" description="Helical" evidence="1">
    <location>
        <begin position="134"/>
        <end position="154"/>
    </location>
</feature>
<name>M7NU20_9BACT</name>
<gene>
    <name evidence="2" type="ORF">ADICEAN_02881</name>
</gene>
<organism evidence="2 3">
    <name type="scientific">Cesiribacter andamanensis AMV16</name>
    <dbReference type="NCBI Taxonomy" id="1279009"/>
    <lineage>
        <taxon>Bacteria</taxon>
        <taxon>Pseudomonadati</taxon>
        <taxon>Bacteroidota</taxon>
        <taxon>Cytophagia</taxon>
        <taxon>Cytophagales</taxon>
        <taxon>Cesiribacteraceae</taxon>
        <taxon>Cesiribacter</taxon>
    </lineage>
</organism>
<dbReference type="eggNOG" id="ENOG50315RN">
    <property type="taxonomic scope" value="Bacteria"/>
</dbReference>
<dbReference type="EMBL" id="AODQ01000079">
    <property type="protein sequence ID" value="EMR01989.1"/>
    <property type="molecule type" value="Genomic_DNA"/>
</dbReference>
<dbReference type="STRING" id="1279009.ADICEAN_02881"/>
<proteinExistence type="predicted"/>
<feature type="transmembrane region" description="Helical" evidence="1">
    <location>
        <begin position="12"/>
        <end position="32"/>
    </location>
</feature>
<evidence type="ECO:0000313" key="3">
    <source>
        <dbReference type="Proteomes" id="UP000011910"/>
    </source>
</evidence>
<sequence>MTNSPFSSSAKTLANLLFLLSTALVIGMYVLFLLKSPLYYRLSTEDGVVENLTAIMLLATSLLCALRAYSAPTRLVTFLYAGASLLFFFGAGEEISWGQRILGFSTPESMQSVNFQQETTIHNLTLWGFDWNRVIFGTGLYAAVISFYLLGPLLYSRHAGFRRLANRLQAPIPYWQQSVAYFALFLLYHTIPRYNSAWEIQEFLLSAYLFISFLYPRNAVAQLRPASQTIPAPAEAAPSLRQQSCS</sequence>
<dbReference type="RefSeq" id="WP_009196268.1">
    <property type="nucleotide sequence ID" value="NZ_AODQ01000079.1"/>
</dbReference>
<feature type="transmembrane region" description="Helical" evidence="1">
    <location>
        <begin position="76"/>
        <end position="92"/>
    </location>
</feature>
<keyword evidence="1" id="KW-0812">Transmembrane</keyword>
<dbReference type="OrthoDB" id="7067875at2"/>
<dbReference type="Proteomes" id="UP000011910">
    <property type="component" value="Unassembled WGS sequence"/>
</dbReference>
<keyword evidence="1" id="KW-0472">Membrane</keyword>
<feature type="transmembrane region" description="Helical" evidence="1">
    <location>
        <begin position="52"/>
        <end position="69"/>
    </location>
</feature>
<dbReference type="AlphaFoldDB" id="M7NU20"/>
<evidence type="ECO:0000256" key="1">
    <source>
        <dbReference type="SAM" id="Phobius"/>
    </source>
</evidence>
<protein>
    <submittedName>
        <fullName evidence="2">Uncharacterized protein</fullName>
    </submittedName>
</protein>
<keyword evidence="3" id="KW-1185">Reference proteome</keyword>
<reference evidence="2 3" key="1">
    <citation type="journal article" date="2013" name="Genome Announc.">
        <title>Draft Genome Sequence of Cesiribacter andamanensis Strain AMV16T, Isolated from a Soil Sample from a Mud Volcano in the Andaman Islands, India.</title>
        <authorList>
            <person name="Shivaji S."/>
            <person name="Ara S."/>
            <person name="Begum Z."/>
            <person name="Srinivas T.N."/>
            <person name="Singh A."/>
            <person name="Kumar Pinnaka A."/>
        </authorList>
    </citation>
    <scope>NUCLEOTIDE SEQUENCE [LARGE SCALE GENOMIC DNA]</scope>
    <source>
        <strain evidence="2 3">AMV16</strain>
    </source>
</reference>
<evidence type="ECO:0000313" key="2">
    <source>
        <dbReference type="EMBL" id="EMR01989.1"/>
    </source>
</evidence>
<comment type="caution">
    <text evidence="2">The sequence shown here is derived from an EMBL/GenBank/DDBJ whole genome shotgun (WGS) entry which is preliminary data.</text>
</comment>
<dbReference type="PATRIC" id="fig|1279009.4.peg.2919"/>